<gene>
    <name evidence="1" type="ORF">BDN72DRAFT_762330</name>
</gene>
<protein>
    <submittedName>
        <fullName evidence="1">Uncharacterized protein</fullName>
    </submittedName>
</protein>
<dbReference type="EMBL" id="ML208279">
    <property type="protein sequence ID" value="TFK73052.1"/>
    <property type="molecule type" value="Genomic_DNA"/>
</dbReference>
<accession>A0ACD3B589</accession>
<reference evidence="1 2" key="1">
    <citation type="journal article" date="2019" name="Nat. Ecol. Evol.">
        <title>Megaphylogeny resolves global patterns of mushroom evolution.</title>
        <authorList>
            <person name="Varga T."/>
            <person name="Krizsan K."/>
            <person name="Foldi C."/>
            <person name="Dima B."/>
            <person name="Sanchez-Garcia M."/>
            <person name="Sanchez-Ramirez S."/>
            <person name="Szollosi G.J."/>
            <person name="Szarkandi J.G."/>
            <person name="Papp V."/>
            <person name="Albert L."/>
            <person name="Andreopoulos W."/>
            <person name="Angelini C."/>
            <person name="Antonin V."/>
            <person name="Barry K.W."/>
            <person name="Bougher N.L."/>
            <person name="Buchanan P."/>
            <person name="Buyck B."/>
            <person name="Bense V."/>
            <person name="Catcheside P."/>
            <person name="Chovatia M."/>
            <person name="Cooper J."/>
            <person name="Damon W."/>
            <person name="Desjardin D."/>
            <person name="Finy P."/>
            <person name="Geml J."/>
            <person name="Haridas S."/>
            <person name="Hughes K."/>
            <person name="Justo A."/>
            <person name="Karasinski D."/>
            <person name="Kautmanova I."/>
            <person name="Kiss B."/>
            <person name="Kocsube S."/>
            <person name="Kotiranta H."/>
            <person name="LaButti K.M."/>
            <person name="Lechner B.E."/>
            <person name="Liimatainen K."/>
            <person name="Lipzen A."/>
            <person name="Lukacs Z."/>
            <person name="Mihaltcheva S."/>
            <person name="Morgado L.N."/>
            <person name="Niskanen T."/>
            <person name="Noordeloos M.E."/>
            <person name="Ohm R.A."/>
            <person name="Ortiz-Santana B."/>
            <person name="Ovrebo C."/>
            <person name="Racz N."/>
            <person name="Riley R."/>
            <person name="Savchenko A."/>
            <person name="Shiryaev A."/>
            <person name="Soop K."/>
            <person name="Spirin V."/>
            <person name="Szebenyi C."/>
            <person name="Tomsovsky M."/>
            <person name="Tulloss R.E."/>
            <person name="Uehling J."/>
            <person name="Grigoriev I.V."/>
            <person name="Vagvolgyi C."/>
            <person name="Papp T."/>
            <person name="Martin F.M."/>
            <person name="Miettinen O."/>
            <person name="Hibbett D.S."/>
            <person name="Nagy L.G."/>
        </authorList>
    </citation>
    <scope>NUCLEOTIDE SEQUENCE [LARGE SCALE GENOMIC DNA]</scope>
    <source>
        <strain evidence="1 2">NL-1719</strain>
    </source>
</reference>
<keyword evidence="2" id="KW-1185">Reference proteome</keyword>
<dbReference type="Proteomes" id="UP000308600">
    <property type="component" value="Unassembled WGS sequence"/>
</dbReference>
<proteinExistence type="predicted"/>
<evidence type="ECO:0000313" key="1">
    <source>
        <dbReference type="EMBL" id="TFK73052.1"/>
    </source>
</evidence>
<evidence type="ECO:0000313" key="2">
    <source>
        <dbReference type="Proteomes" id="UP000308600"/>
    </source>
</evidence>
<name>A0ACD3B589_9AGAR</name>
<sequence>MWSTKRLPVWICAHSNVAVKNLAEALFKKKVDFKIIVSKDFYVEWHEHLYAKIQGNLFRTDDLPKLQKDLEVLLGGSKIILSTLSQLSNPGFLVNGMYKVVPLERLVIDEASQINVVEYLYIFGRFSRLNKVCFFGDPKQHRMPVPLGNFISQYVYGGRLQSEHTILEDNCIAFVDVSRGCEGRSGFSYTNQAESETVVNLVGNYYRRTSSFCVITPYDAQRALIEKKLKDAKLPWESVFNVDSFQGNEADYVIISVVRTGRPGFMTLMERVNVMLTRCRKGMVIVANRDFLKNPNGGLPALVGRLAERLSSRWVNWVEVVDGDAG</sequence>
<organism evidence="1 2">
    <name type="scientific">Pluteus cervinus</name>
    <dbReference type="NCBI Taxonomy" id="181527"/>
    <lineage>
        <taxon>Eukaryota</taxon>
        <taxon>Fungi</taxon>
        <taxon>Dikarya</taxon>
        <taxon>Basidiomycota</taxon>
        <taxon>Agaricomycotina</taxon>
        <taxon>Agaricomycetes</taxon>
        <taxon>Agaricomycetidae</taxon>
        <taxon>Agaricales</taxon>
        <taxon>Pluteineae</taxon>
        <taxon>Pluteaceae</taxon>
        <taxon>Pluteus</taxon>
    </lineage>
</organism>
<feature type="non-terminal residue" evidence="1">
    <location>
        <position position="326"/>
    </location>
</feature>